<dbReference type="PANTHER" id="PTHR35848:SF9">
    <property type="entry name" value="SLL1358 PROTEIN"/>
    <property type="match status" value="1"/>
</dbReference>
<evidence type="ECO:0000256" key="1">
    <source>
        <dbReference type="ARBA" id="ARBA00022723"/>
    </source>
</evidence>
<dbReference type="EMBL" id="JBFBVU010000002">
    <property type="protein sequence ID" value="MEV8465762.1"/>
    <property type="molecule type" value="Genomic_DNA"/>
</dbReference>
<dbReference type="InterPro" id="IPR014710">
    <property type="entry name" value="RmlC-like_jellyroll"/>
</dbReference>
<dbReference type="Proteomes" id="UP001553161">
    <property type="component" value="Unassembled WGS sequence"/>
</dbReference>
<evidence type="ECO:0000259" key="2">
    <source>
        <dbReference type="Pfam" id="PF07883"/>
    </source>
</evidence>
<dbReference type="Gene3D" id="2.60.120.10">
    <property type="entry name" value="Jelly Rolls"/>
    <property type="match status" value="1"/>
</dbReference>
<name>A0ABV3L2I6_9RHOB</name>
<dbReference type="Pfam" id="PF07883">
    <property type="entry name" value="Cupin_2"/>
    <property type="match status" value="1"/>
</dbReference>
<comment type="caution">
    <text evidence="3">The sequence shown here is derived from an EMBL/GenBank/DDBJ whole genome shotgun (WGS) entry which is preliminary data.</text>
</comment>
<dbReference type="CDD" id="cd02224">
    <property type="entry name" value="cupin_SPO2919-like"/>
    <property type="match status" value="1"/>
</dbReference>
<reference evidence="3 4" key="1">
    <citation type="submission" date="2024-07" db="EMBL/GenBank/DDBJ databases">
        <authorList>
            <person name="Kang M."/>
        </authorList>
    </citation>
    <scope>NUCLEOTIDE SEQUENCE [LARGE SCALE GENOMIC DNA]</scope>
    <source>
        <strain evidence="3 4">DFM31</strain>
    </source>
</reference>
<evidence type="ECO:0000313" key="4">
    <source>
        <dbReference type="Proteomes" id="UP001553161"/>
    </source>
</evidence>
<dbReference type="PANTHER" id="PTHR35848">
    <property type="entry name" value="OXALATE-BINDING PROTEIN"/>
    <property type="match status" value="1"/>
</dbReference>
<gene>
    <name evidence="3" type="ORF">AB0T83_03065</name>
</gene>
<dbReference type="InterPro" id="IPR011051">
    <property type="entry name" value="RmlC_Cupin_sf"/>
</dbReference>
<sequence>MPKIDPATVPLKTGSIYPAPYDAQMAGRSSLRLGQAGGLTQFGVNLVILQPGARSSLRHWHLNEDEFVMVLEGDLTLVDDDGETAMGPGDCAAFPAGDANGHCFVNRSEAEGRFLVVGSKAPHEVATYSDIDLKVTMAEGTATFTRKDGSPYADKGNG</sequence>
<keyword evidence="1" id="KW-0479">Metal-binding</keyword>
<dbReference type="InterPro" id="IPR051610">
    <property type="entry name" value="GPI/OXD"/>
</dbReference>
<dbReference type="RefSeq" id="WP_366191441.1">
    <property type="nucleotide sequence ID" value="NZ_JBFBVU010000002.1"/>
</dbReference>
<dbReference type="InterPro" id="IPR013096">
    <property type="entry name" value="Cupin_2"/>
</dbReference>
<dbReference type="SUPFAM" id="SSF51182">
    <property type="entry name" value="RmlC-like cupins"/>
    <property type="match status" value="1"/>
</dbReference>
<keyword evidence="4" id="KW-1185">Reference proteome</keyword>
<accession>A0ABV3L2I6</accession>
<feature type="domain" description="Cupin type-2" evidence="2">
    <location>
        <begin position="46"/>
        <end position="117"/>
    </location>
</feature>
<protein>
    <submittedName>
        <fullName evidence="3">Cupin domain-containing protein</fullName>
    </submittedName>
</protein>
<proteinExistence type="predicted"/>
<evidence type="ECO:0000313" key="3">
    <source>
        <dbReference type="EMBL" id="MEV8465762.1"/>
    </source>
</evidence>
<organism evidence="3 4">
    <name type="scientific">Meridianimarinicoccus marinus</name>
    <dbReference type="NCBI Taxonomy" id="3231483"/>
    <lineage>
        <taxon>Bacteria</taxon>
        <taxon>Pseudomonadati</taxon>
        <taxon>Pseudomonadota</taxon>
        <taxon>Alphaproteobacteria</taxon>
        <taxon>Rhodobacterales</taxon>
        <taxon>Paracoccaceae</taxon>
        <taxon>Meridianimarinicoccus</taxon>
    </lineage>
</organism>